<dbReference type="EMBL" id="LT906462">
    <property type="protein sequence ID" value="SNV78179.1"/>
    <property type="molecule type" value="Genomic_DNA"/>
</dbReference>
<dbReference type="EC" id="3.6.3.-" evidence="4"/>
<dbReference type="InterPro" id="IPR027417">
    <property type="entry name" value="P-loop_NTPase"/>
</dbReference>
<dbReference type="Pfam" id="PF00005">
    <property type="entry name" value="ABC_tran"/>
    <property type="match status" value="1"/>
</dbReference>
<gene>
    <name evidence="4" type="primary">metN_2</name>
    <name evidence="4" type="ORF">SAMEA4384403_02195</name>
</gene>
<keyword evidence="1" id="KW-0547">Nucleotide-binding</keyword>
<dbReference type="SUPFAM" id="SSF52540">
    <property type="entry name" value="P-loop containing nucleoside triphosphate hydrolases"/>
    <property type="match status" value="1"/>
</dbReference>
<dbReference type="InterPro" id="IPR003439">
    <property type="entry name" value="ABC_transporter-like_ATP-bd"/>
</dbReference>
<reference evidence="4 5" key="1">
    <citation type="submission" date="2017-06" db="EMBL/GenBank/DDBJ databases">
        <authorList>
            <consortium name="Pathogen Informatics"/>
        </authorList>
    </citation>
    <scope>NUCLEOTIDE SEQUENCE [LARGE SCALE GENOMIC DNA]</scope>
    <source>
        <strain evidence="4 5">NCTC13839</strain>
    </source>
</reference>
<accession>A0A240A4F7</accession>
<keyword evidence="2 4" id="KW-0067">ATP-binding</keyword>
<sequence>MTIIDIQDVSFKYKDEFILQNLTFQDDEPMIIGVWGRNGSGKTTLMKLMSGQEYQNSGRISILGHNPYNNGKAMKEITYMRENHYFAKSWNVNDAIKFASMFNEYWNQDEADYLIDLFELPRKKKIKQFSKGMQSMLQSVIGLASHAPVTMLDEPTNGLDAYMRKLFIQALRKSFEDDPRYIMIASHHIREIEQICEKLVVISNKQVKLHEPIEYFQTRGAVLVGKLENINQVVTNKDIIEETKIMNQYKVMVDVEYADELKQKCQSLNVKVDKASIQDYLVNMTVTKEANHE</sequence>
<evidence type="ECO:0000313" key="4">
    <source>
        <dbReference type="EMBL" id="SNV78179.1"/>
    </source>
</evidence>
<dbReference type="RefSeq" id="WP_095089537.1">
    <property type="nucleotide sequence ID" value="NZ_BMDM01000001.1"/>
</dbReference>
<organism evidence="4 5">
    <name type="scientific">Mammaliicoccus stepanovicii</name>
    <dbReference type="NCBI Taxonomy" id="643214"/>
    <lineage>
        <taxon>Bacteria</taxon>
        <taxon>Bacillati</taxon>
        <taxon>Bacillota</taxon>
        <taxon>Bacilli</taxon>
        <taxon>Bacillales</taxon>
        <taxon>Staphylococcaceae</taxon>
        <taxon>Mammaliicoccus</taxon>
    </lineage>
</organism>
<evidence type="ECO:0000256" key="1">
    <source>
        <dbReference type="ARBA" id="ARBA00022741"/>
    </source>
</evidence>
<dbReference type="OrthoDB" id="9801987at2"/>
<dbReference type="KEGG" id="sste:SAMEA4384403_2195"/>
<evidence type="ECO:0000259" key="3">
    <source>
        <dbReference type="PROSITE" id="PS50893"/>
    </source>
</evidence>
<dbReference type="PANTHER" id="PTHR43158:SF5">
    <property type="entry name" value="ABC TRANSPORTER, ATP-BINDING PROTEIN"/>
    <property type="match status" value="1"/>
</dbReference>
<dbReference type="Gene3D" id="3.40.50.300">
    <property type="entry name" value="P-loop containing nucleotide triphosphate hydrolases"/>
    <property type="match status" value="1"/>
</dbReference>
<keyword evidence="5" id="KW-1185">Reference proteome</keyword>
<feature type="domain" description="ABC transporter" evidence="3">
    <location>
        <begin position="4"/>
        <end position="229"/>
    </location>
</feature>
<proteinExistence type="predicted"/>
<name>A0A240A4F7_9STAP</name>
<protein>
    <submittedName>
        <fullName evidence="4">Putative ABC transporter ATP-binding protein</fullName>
        <ecNumber evidence="4">3.6.3.-</ecNumber>
    </submittedName>
</protein>
<dbReference type="GO" id="GO:0016887">
    <property type="term" value="F:ATP hydrolysis activity"/>
    <property type="evidence" value="ECO:0007669"/>
    <property type="project" value="InterPro"/>
</dbReference>
<dbReference type="PANTHER" id="PTHR43158">
    <property type="entry name" value="SKFA PEPTIDE EXPORT ATP-BINDING PROTEIN SKFE"/>
    <property type="match status" value="1"/>
</dbReference>
<dbReference type="AlphaFoldDB" id="A0A240A4F7"/>
<evidence type="ECO:0000313" key="5">
    <source>
        <dbReference type="Proteomes" id="UP000242084"/>
    </source>
</evidence>
<evidence type="ECO:0000256" key="2">
    <source>
        <dbReference type="ARBA" id="ARBA00022840"/>
    </source>
</evidence>
<dbReference type="Proteomes" id="UP000242084">
    <property type="component" value="Chromosome 1"/>
</dbReference>
<keyword evidence="4" id="KW-0378">Hydrolase</keyword>
<dbReference type="GO" id="GO:0005524">
    <property type="term" value="F:ATP binding"/>
    <property type="evidence" value="ECO:0007669"/>
    <property type="project" value="UniProtKB-KW"/>
</dbReference>
<dbReference type="PROSITE" id="PS50893">
    <property type="entry name" value="ABC_TRANSPORTER_2"/>
    <property type="match status" value="1"/>
</dbReference>